<feature type="region of interest" description="Disordered" evidence="1">
    <location>
        <begin position="106"/>
        <end position="131"/>
    </location>
</feature>
<evidence type="ECO:0000259" key="2">
    <source>
        <dbReference type="PROSITE" id="PS50943"/>
    </source>
</evidence>
<evidence type="ECO:0000256" key="1">
    <source>
        <dbReference type="SAM" id="MobiDB-lite"/>
    </source>
</evidence>
<dbReference type="SUPFAM" id="SSF47413">
    <property type="entry name" value="lambda repressor-like DNA-binding domains"/>
    <property type="match status" value="1"/>
</dbReference>
<keyword evidence="4" id="KW-1185">Reference proteome</keyword>
<dbReference type="SMART" id="SM00530">
    <property type="entry name" value="HTH_XRE"/>
    <property type="match status" value="1"/>
</dbReference>
<dbReference type="Proteomes" id="UP000281094">
    <property type="component" value="Unassembled WGS sequence"/>
</dbReference>
<evidence type="ECO:0000313" key="3">
    <source>
        <dbReference type="EMBL" id="RLQ84967.1"/>
    </source>
</evidence>
<dbReference type="GO" id="GO:0003677">
    <property type="term" value="F:DNA binding"/>
    <property type="evidence" value="ECO:0007669"/>
    <property type="project" value="InterPro"/>
</dbReference>
<protein>
    <submittedName>
        <fullName evidence="3">Transcriptional regulator</fullName>
    </submittedName>
</protein>
<organism evidence="3 4">
    <name type="scientific">Notoacmeibacter ruber</name>
    <dbReference type="NCBI Taxonomy" id="2670375"/>
    <lineage>
        <taxon>Bacteria</taxon>
        <taxon>Pseudomonadati</taxon>
        <taxon>Pseudomonadota</taxon>
        <taxon>Alphaproteobacteria</taxon>
        <taxon>Hyphomicrobiales</taxon>
        <taxon>Notoacmeibacteraceae</taxon>
        <taxon>Notoacmeibacter</taxon>
    </lineage>
</organism>
<accession>A0A3L7J354</accession>
<dbReference type="CDD" id="cd00093">
    <property type="entry name" value="HTH_XRE"/>
    <property type="match status" value="1"/>
</dbReference>
<dbReference type="PROSITE" id="PS50943">
    <property type="entry name" value="HTH_CROC1"/>
    <property type="match status" value="1"/>
</dbReference>
<comment type="caution">
    <text evidence="3">The sequence shown here is derived from an EMBL/GenBank/DDBJ whole genome shotgun (WGS) entry which is preliminary data.</text>
</comment>
<feature type="domain" description="HTH cro/C1-type" evidence="2">
    <location>
        <begin position="40"/>
        <end position="95"/>
    </location>
</feature>
<reference evidence="3 4" key="1">
    <citation type="submission" date="2018-10" db="EMBL/GenBank/DDBJ databases">
        <title>Notoacmeibacter sp. M2BS9Y-3-1, whole genome shotgun sequence.</title>
        <authorList>
            <person name="Tuo L."/>
        </authorList>
    </citation>
    <scope>NUCLEOTIDE SEQUENCE [LARGE SCALE GENOMIC DNA]</scope>
    <source>
        <strain evidence="3 4">M2BS9Y-3-1</strain>
    </source>
</reference>
<evidence type="ECO:0000313" key="4">
    <source>
        <dbReference type="Proteomes" id="UP000281094"/>
    </source>
</evidence>
<dbReference type="InterPro" id="IPR010982">
    <property type="entry name" value="Lambda_DNA-bd_dom_sf"/>
</dbReference>
<name>A0A3L7J354_9HYPH</name>
<dbReference type="AlphaFoldDB" id="A0A3L7J354"/>
<sequence>MSKLKRSDFENAGERIARLPEERRSRIMDDANAMAQEMHLREIRKVLSITQAELSEKTGIAQGDISRVEKADLAAMKLKTLERYVGGMGGELKIVADFPDGTTARIPLHNGKPVKSRIKASVGQQTKKAAN</sequence>
<feature type="region of interest" description="Disordered" evidence="1">
    <location>
        <begin position="1"/>
        <end position="21"/>
    </location>
</feature>
<dbReference type="EMBL" id="RCWN01000003">
    <property type="protein sequence ID" value="RLQ84967.1"/>
    <property type="molecule type" value="Genomic_DNA"/>
</dbReference>
<feature type="compositionally biased region" description="Polar residues" evidence="1">
    <location>
        <begin position="122"/>
        <end position="131"/>
    </location>
</feature>
<dbReference type="InterPro" id="IPR039554">
    <property type="entry name" value="HigA2-like_HTH"/>
</dbReference>
<dbReference type="InterPro" id="IPR001387">
    <property type="entry name" value="Cro/C1-type_HTH"/>
</dbReference>
<dbReference type="Gene3D" id="1.10.260.40">
    <property type="entry name" value="lambda repressor-like DNA-binding domains"/>
    <property type="match status" value="1"/>
</dbReference>
<gene>
    <name evidence="3" type="ORF">D8780_15375</name>
</gene>
<proteinExistence type="predicted"/>
<dbReference type="RefSeq" id="WP_121646756.1">
    <property type="nucleotide sequence ID" value="NZ_RCWN01000003.1"/>
</dbReference>
<dbReference type="Pfam" id="PF13744">
    <property type="entry name" value="HTH_37"/>
    <property type="match status" value="1"/>
</dbReference>